<proteinExistence type="predicted"/>
<dbReference type="KEGG" id="mlil:QLS71_014490"/>
<organism evidence="1 2">
    <name type="scientific">Mariniflexile litorale</name>
    <dbReference type="NCBI Taxonomy" id="3045158"/>
    <lineage>
        <taxon>Bacteria</taxon>
        <taxon>Pseudomonadati</taxon>
        <taxon>Bacteroidota</taxon>
        <taxon>Flavobacteriia</taxon>
        <taxon>Flavobacteriales</taxon>
        <taxon>Flavobacteriaceae</taxon>
        <taxon>Mariniflexile</taxon>
    </lineage>
</organism>
<sequence length="42" mass="4918">MDCETISEEISINDIKEYVYSVKEIDSLKYIEYVGLSIDLKQ</sequence>
<dbReference type="RefSeq" id="WP_308993296.1">
    <property type="nucleotide sequence ID" value="NZ_CP155618.1"/>
</dbReference>
<gene>
    <name evidence="1" type="ORF">QLS71_014490</name>
</gene>
<dbReference type="AlphaFoldDB" id="A0AAU7ECZ8"/>
<evidence type="ECO:0000313" key="1">
    <source>
        <dbReference type="EMBL" id="XBL13519.1"/>
    </source>
</evidence>
<name>A0AAU7ECZ8_9FLAO</name>
<keyword evidence="2" id="KW-1185">Reference proteome</keyword>
<dbReference type="Proteomes" id="UP001224325">
    <property type="component" value="Chromosome"/>
</dbReference>
<protein>
    <submittedName>
        <fullName evidence="1">Uncharacterized protein</fullName>
    </submittedName>
</protein>
<reference evidence="1" key="1">
    <citation type="submission" date="2024-04" db="EMBL/GenBank/DDBJ databases">
        <title>Mariniflexile litorale, isolated from the shallow sediments of the Sea of Japan.</title>
        <authorList>
            <person name="Romanenko L."/>
            <person name="Isaeva M."/>
        </authorList>
    </citation>
    <scope>NUCLEOTIDE SEQUENCE [LARGE SCALE GENOMIC DNA]</scope>
    <source>
        <strain evidence="1">KMM 9835</strain>
    </source>
</reference>
<evidence type="ECO:0000313" key="2">
    <source>
        <dbReference type="Proteomes" id="UP001224325"/>
    </source>
</evidence>
<accession>A0AAU7ECZ8</accession>
<dbReference type="EMBL" id="CP155618">
    <property type="protein sequence ID" value="XBL13519.1"/>
    <property type="molecule type" value="Genomic_DNA"/>
</dbReference>